<dbReference type="InterPro" id="IPR050213">
    <property type="entry name" value="GST_superfamily"/>
</dbReference>
<dbReference type="EMBL" id="VXIV02002847">
    <property type="protein sequence ID" value="KAF6022466.1"/>
    <property type="molecule type" value="Genomic_DNA"/>
</dbReference>
<evidence type="ECO:0000313" key="10">
    <source>
        <dbReference type="Proteomes" id="UP000593567"/>
    </source>
</evidence>
<evidence type="ECO:0000256" key="6">
    <source>
        <dbReference type="ARBA" id="ARBA00047960"/>
    </source>
</evidence>
<dbReference type="Gene3D" id="3.40.30.10">
    <property type="entry name" value="Glutaredoxin"/>
    <property type="match status" value="1"/>
</dbReference>
<dbReference type="Pfam" id="PF14497">
    <property type="entry name" value="GST_C_3"/>
    <property type="match status" value="1"/>
</dbReference>
<keyword evidence="5" id="KW-0808">Transferase</keyword>
<dbReference type="GO" id="GO:0006749">
    <property type="term" value="P:glutathione metabolic process"/>
    <property type="evidence" value="ECO:0007669"/>
    <property type="project" value="TreeGrafter"/>
</dbReference>
<dbReference type="AlphaFoldDB" id="A0A7J7J9Y3"/>
<dbReference type="PANTHER" id="PTHR11571:SF222">
    <property type="entry name" value="GLUTATHIONE TRANSFERASE"/>
    <property type="match status" value="1"/>
</dbReference>
<gene>
    <name evidence="9" type="ORF">EB796_019234</name>
</gene>
<reference evidence="9" key="1">
    <citation type="submission" date="2020-06" db="EMBL/GenBank/DDBJ databases">
        <title>Draft genome of Bugula neritina, a colonial animal packing powerful symbionts and potential medicines.</title>
        <authorList>
            <person name="Rayko M."/>
        </authorList>
    </citation>
    <scope>NUCLEOTIDE SEQUENCE [LARGE SCALE GENOMIC DNA]</scope>
    <source>
        <strain evidence="9">Kwan_BN1</strain>
    </source>
</reference>
<dbReference type="InterPro" id="IPR010987">
    <property type="entry name" value="Glutathione-S-Trfase_C-like"/>
</dbReference>
<evidence type="ECO:0000256" key="3">
    <source>
        <dbReference type="ARBA" id="ARBA00011738"/>
    </source>
</evidence>
<evidence type="ECO:0000259" key="7">
    <source>
        <dbReference type="PROSITE" id="PS50404"/>
    </source>
</evidence>
<feature type="domain" description="GST C-terminal" evidence="8">
    <location>
        <begin position="58"/>
        <end position="177"/>
    </location>
</feature>
<dbReference type="EC" id="2.5.1.18" evidence="4"/>
<sequence>MSTEKPVLGYWKMRGLAHPIRMLLHYKEADFVNKMYEQGDAPEYNKDSWYKEKFSLGTAKSKIRNDMIYSLTVFDLYRFFDVTYSDQFETLKTPFLESLESRVEKYSKYLAQDEFFGDSELVYADFCAYSLLDVFNQFKPGCVDSFSNLKAYMSRMSSLPTLKSFLNSEEGMRYGPFNSKYATYGGKSLQ</sequence>
<name>A0A7J7J9Y3_BUGNE</name>
<dbReference type="PROSITE" id="PS50404">
    <property type="entry name" value="GST_NTER"/>
    <property type="match status" value="1"/>
</dbReference>
<evidence type="ECO:0000256" key="5">
    <source>
        <dbReference type="ARBA" id="ARBA00022679"/>
    </source>
</evidence>
<comment type="catalytic activity">
    <reaction evidence="6">
        <text>RX + glutathione = an S-substituted glutathione + a halide anion + H(+)</text>
        <dbReference type="Rhea" id="RHEA:16437"/>
        <dbReference type="ChEBI" id="CHEBI:15378"/>
        <dbReference type="ChEBI" id="CHEBI:16042"/>
        <dbReference type="ChEBI" id="CHEBI:17792"/>
        <dbReference type="ChEBI" id="CHEBI:57925"/>
        <dbReference type="ChEBI" id="CHEBI:90779"/>
        <dbReference type="EC" id="2.5.1.18"/>
    </reaction>
</comment>
<dbReference type="InterPro" id="IPR036249">
    <property type="entry name" value="Thioredoxin-like_sf"/>
</dbReference>
<dbReference type="Gene3D" id="1.20.1050.130">
    <property type="match status" value="1"/>
</dbReference>
<dbReference type="GO" id="GO:0004364">
    <property type="term" value="F:glutathione transferase activity"/>
    <property type="evidence" value="ECO:0007669"/>
    <property type="project" value="UniProtKB-EC"/>
</dbReference>
<dbReference type="InterPro" id="IPR004045">
    <property type="entry name" value="Glutathione_S-Trfase_N"/>
</dbReference>
<accession>A0A7J7J9Y3</accession>
<comment type="caution">
    <text evidence="9">The sequence shown here is derived from an EMBL/GenBank/DDBJ whole genome shotgun (WGS) entry which is preliminary data.</text>
</comment>
<dbReference type="OrthoDB" id="4951845at2759"/>
<comment type="subunit">
    <text evidence="3">Homodimer.</text>
</comment>
<dbReference type="PANTHER" id="PTHR11571">
    <property type="entry name" value="GLUTATHIONE S-TRANSFERASE"/>
    <property type="match status" value="1"/>
</dbReference>
<dbReference type="GO" id="GO:0042178">
    <property type="term" value="P:xenobiotic catabolic process"/>
    <property type="evidence" value="ECO:0007669"/>
    <property type="project" value="UniProtKB-ARBA"/>
</dbReference>
<evidence type="ECO:0000256" key="2">
    <source>
        <dbReference type="ARBA" id="ARBA00005861"/>
    </source>
</evidence>
<comment type="similarity">
    <text evidence="2">Belongs to the GST superfamily. Mu family.</text>
</comment>
<dbReference type="InterPro" id="IPR036282">
    <property type="entry name" value="Glutathione-S-Trfase_C_sf"/>
</dbReference>
<feature type="domain" description="GST N-terminal" evidence="7">
    <location>
        <begin position="4"/>
        <end position="124"/>
    </location>
</feature>
<comment type="function">
    <text evidence="1">Conjugation of reduced glutathione to a wide number of exogenous and endogenous hydrophobic electrophiles.</text>
</comment>
<proteinExistence type="inferred from homology"/>
<keyword evidence="10" id="KW-1185">Reference proteome</keyword>
<dbReference type="PROSITE" id="PS50405">
    <property type="entry name" value="GST_CTER"/>
    <property type="match status" value="1"/>
</dbReference>
<evidence type="ECO:0000256" key="1">
    <source>
        <dbReference type="ARBA" id="ARBA00003701"/>
    </source>
</evidence>
<evidence type="ECO:0000256" key="4">
    <source>
        <dbReference type="ARBA" id="ARBA00012452"/>
    </source>
</evidence>
<evidence type="ECO:0000259" key="8">
    <source>
        <dbReference type="PROSITE" id="PS50405"/>
    </source>
</evidence>
<dbReference type="SUPFAM" id="SSF47616">
    <property type="entry name" value="GST C-terminal domain-like"/>
    <property type="match status" value="1"/>
</dbReference>
<protein>
    <recommendedName>
        <fullName evidence="4">glutathione transferase</fullName>
        <ecNumber evidence="4">2.5.1.18</ecNumber>
    </recommendedName>
</protein>
<dbReference type="FunFam" id="1.20.1050.10:FF:000101">
    <property type="entry name" value="Glutathione S-transferase Mu 4"/>
    <property type="match status" value="1"/>
</dbReference>
<dbReference type="Pfam" id="PF02798">
    <property type="entry name" value="GST_N"/>
    <property type="match status" value="1"/>
</dbReference>
<evidence type="ECO:0000313" key="9">
    <source>
        <dbReference type="EMBL" id="KAF6022466.1"/>
    </source>
</evidence>
<dbReference type="SUPFAM" id="SSF52833">
    <property type="entry name" value="Thioredoxin-like"/>
    <property type="match status" value="1"/>
</dbReference>
<dbReference type="Proteomes" id="UP000593567">
    <property type="component" value="Unassembled WGS sequence"/>
</dbReference>
<organism evidence="9 10">
    <name type="scientific">Bugula neritina</name>
    <name type="common">Brown bryozoan</name>
    <name type="synonym">Sertularia neritina</name>
    <dbReference type="NCBI Taxonomy" id="10212"/>
    <lineage>
        <taxon>Eukaryota</taxon>
        <taxon>Metazoa</taxon>
        <taxon>Spiralia</taxon>
        <taxon>Lophotrochozoa</taxon>
        <taxon>Bryozoa</taxon>
        <taxon>Gymnolaemata</taxon>
        <taxon>Cheilostomatida</taxon>
        <taxon>Flustrina</taxon>
        <taxon>Buguloidea</taxon>
        <taxon>Bugulidae</taxon>
        <taxon>Bugula</taxon>
    </lineage>
</organism>
<dbReference type="InterPro" id="IPR004046">
    <property type="entry name" value="GST_C"/>
</dbReference>